<dbReference type="Proteomes" id="UP000247978">
    <property type="component" value="Unassembled WGS sequence"/>
</dbReference>
<keyword evidence="2" id="KW-1185">Reference proteome</keyword>
<reference evidence="1 2" key="1">
    <citation type="submission" date="2018-05" db="EMBL/GenBank/DDBJ databases">
        <title>Genomic Encyclopedia of Type Strains, Phase IV (KMG-IV): sequencing the most valuable type-strain genomes for metagenomic binning, comparative biology and taxonomic classification.</title>
        <authorList>
            <person name="Goeker M."/>
        </authorList>
    </citation>
    <scope>NUCLEOTIDE SEQUENCE [LARGE SCALE GENOMIC DNA]</scope>
    <source>
        <strain evidence="1 2">DSM 28556</strain>
    </source>
</reference>
<accession>A0A2V3VTU8</accession>
<name>A0A2V3VTU8_9BACI</name>
<dbReference type="EMBL" id="QJJQ01000016">
    <property type="protein sequence ID" value="PXW83435.1"/>
    <property type="molecule type" value="Genomic_DNA"/>
</dbReference>
<comment type="caution">
    <text evidence="1">The sequence shown here is derived from an EMBL/GenBank/DDBJ whole genome shotgun (WGS) entry which is preliminary data.</text>
</comment>
<evidence type="ECO:0000313" key="2">
    <source>
        <dbReference type="Proteomes" id="UP000247978"/>
    </source>
</evidence>
<proteinExistence type="predicted"/>
<dbReference type="AlphaFoldDB" id="A0A2V3VTU8"/>
<evidence type="ECO:0000313" key="1">
    <source>
        <dbReference type="EMBL" id="PXW83435.1"/>
    </source>
</evidence>
<sequence length="39" mass="4319">MERLVQFAQKVVGVVLAAFPFSFRLSDEKGYSIGSSEPK</sequence>
<protein>
    <submittedName>
        <fullName evidence="1">Uncharacterized protein</fullName>
    </submittedName>
</protein>
<organism evidence="1 2">
    <name type="scientific">Pseudogracilibacillus auburnensis</name>
    <dbReference type="NCBI Taxonomy" id="1494959"/>
    <lineage>
        <taxon>Bacteria</taxon>
        <taxon>Bacillati</taxon>
        <taxon>Bacillota</taxon>
        <taxon>Bacilli</taxon>
        <taxon>Bacillales</taxon>
        <taxon>Bacillaceae</taxon>
        <taxon>Pseudogracilibacillus</taxon>
    </lineage>
</organism>
<gene>
    <name evidence="1" type="ORF">DFR56_116114</name>
</gene>